<dbReference type="Proteomes" id="UP000807504">
    <property type="component" value="Unassembled WGS sequence"/>
</dbReference>
<gene>
    <name evidence="2" type="ORF">HNY73_001688</name>
</gene>
<accession>A0A8T0FR45</accession>
<name>A0A8T0FR45_ARGBR</name>
<evidence type="ECO:0000256" key="1">
    <source>
        <dbReference type="SAM" id="MobiDB-lite"/>
    </source>
</evidence>
<keyword evidence="3" id="KW-1185">Reference proteome</keyword>
<dbReference type="EMBL" id="JABXBU010000002">
    <property type="protein sequence ID" value="KAF8793637.1"/>
    <property type="molecule type" value="Genomic_DNA"/>
</dbReference>
<sequence length="123" mass="14011">MSFGDCHRIPMSSDKNNGNGKGDGRESSEEDPQRPRYAPYDIRRFLRRRTGTGGRPRPSRGARREAPPIGFEEQRRTTREEVRAEPPVLGQLEDPSLGNRGFVLEEQIPRRPRDNKNAASKLL</sequence>
<protein>
    <submittedName>
        <fullName evidence="2">Uncharacterized protein</fullName>
    </submittedName>
</protein>
<dbReference type="AlphaFoldDB" id="A0A8T0FR45"/>
<reference evidence="2" key="2">
    <citation type="submission" date="2020-06" db="EMBL/GenBank/DDBJ databases">
        <authorList>
            <person name="Sheffer M."/>
        </authorList>
    </citation>
    <scope>NUCLEOTIDE SEQUENCE</scope>
</reference>
<evidence type="ECO:0000313" key="2">
    <source>
        <dbReference type="EMBL" id="KAF8793637.1"/>
    </source>
</evidence>
<feature type="compositionally biased region" description="Basic and acidic residues" evidence="1">
    <location>
        <begin position="22"/>
        <end position="34"/>
    </location>
</feature>
<evidence type="ECO:0000313" key="3">
    <source>
        <dbReference type="Proteomes" id="UP000807504"/>
    </source>
</evidence>
<feature type="compositionally biased region" description="Basic and acidic residues" evidence="1">
    <location>
        <begin position="62"/>
        <end position="84"/>
    </location>
</feature>
<organism evidence="2 3">
    <name type="scientific">Argiope bruennichi</name>
    <name type="common">Wasp spider</name>
    <name type="synonym">Aranea bruennichi</name>
    <dbReference type="NCBI Taxonomy" id="94029"/>
    <lineage>
        <taxon>Eukaryota</taxon>
        <taxon>Metazoa</taxon>
        <taxon>Ecdysozoa</taxon>
        <taxon>Arthropoda</taxon>
        <taxon>Chelicerata</taxon>
        <taxon>Arachnida</taxon>
        <taxon>Araneae</taxon>
        <taxon>Araneomorphae</taxon>
        <taxon>Entelegynae</taxon>
        <taxon>Araneoidea</taxon>
        <taxon>Araneidae</taxon>
        <taxon>Argiope</taxon>
    </lineage>
</organism>
<reference evidence="2" key="1">
    <citation type="journal article" date="2020" name="bioRxiv">
        <title>Chromosome-level reference genome of the European wasp spider Argiope bruennichi: a resource for studies on range expansion and evolutionary adaptation.</title>
        <authorList>
            <person name="Sheffer M.M."/>
            <person name="Hoppe A."/>
            <person name="Krehenwinkel H."/>
            <person name="Uhl G."/>
            <person name="Kuss A.W."/>
            <person name="Jensen L."/>
            <person name="Jensen C."/>
            <person name="Gillespie R.G."/>
            <person name="Hoff K.J."/>
            <person name="Prost S."/>
        </authorList>
    </citation>
    <scope>NUCLEOTIDE SEQUENCE</scope>
</reference>
<proteinExistence type="predicted"/>
<feature type="region of interest" description="Disordered" evidence="1">
    <location>
        <begin position="1"/>
        <end position="100"/>
    </location>
</feature>
<comment type="caution">
    <text evidence="2">The sequence shown here is derived from an EMBL/GenBank/DDBJ whole genome shotgun (WGS) entry which is preliminary data.</text>
</comment>